<name>A0A953M122_9BACT</name>
<keyword evidence="2" id="KW-0547">Nucleotide-binding</keyword>
<keyword evidence="2" id="KW-0067">ATP-binding</keyword>
<sequence>MDYKRPLVKDLVSSLKKKLPVFQALIGPRQVGKTTIAEHVVNELSYPSVYASADSPLPPGPEWVETQWRRAELEAQRAKQPVVLVLDEIQKVRGWSESLKLLWDRARREGKDIRLLVLGSSALLLQEGLTESLAGRFFLTRCPHWSFFECASAFDWDLNTWLYFGGYPGAAVFAQEESQWKRYVTDSLIETVLARDVLQMQKVAKPALLRHLFALSAIFPARILSYNKMLGQLQDAGNTTTLAHYLRLLESAFLVSGLELFSQGQVRKRGSSPKLILWNNALINALSSKTFKETIGDASWWGRLVENAVGAHLCNSLSGTSYELTYWRDGDKEVDFVVTKGSSLWAVEVKSGRSGKMSGMDEFRRKYPGAKSLLVGAEGIPLESFFSESAAVWLEG</sequence>
<dbReference type="Pfam" id="PF13173">
    <property type="entry name" value="AAA_14"/>
    <property type="match status" value="1"/>
</dbReference>
<dbReference type="InterPro" id="IPR027417">
    <property type="entry name" value="P-loop_NTPase"/>
</dbReference>
<evidence type="ECO:0000313" key="3">
    <source>
        <dbReference type="Proteomes" id="UP000705867"/>
    </source>
</evidence>
<feature type="domain" description="AAA+ ATPase" evidence="1">
    <location>
        <begin position="19"/>
        <end position="143"/>
    </location>
</feature>
<dbReference type="Pfam" id="PF13635">
    <property type="entry name" value="DUF4143"/>
    <property type="match status" value="1"/>
</dbReference>
<proteinExistence type="predicted"/>
<comment type="caution">
    <text evidence="2">The sequence shown here is derived from an EMBL/GenBank/DDBJ whole genome shotgun (WGS) entry which is preliminary data.</text>
</comment>
<reference evidence="2" key="2">
    <citation type="submission" date="2021-08" db="EMBL/GenBank/DDBJ databases">
        <authorList>
            <person name="Dalcin Martins P."/>
        </authorList>
    </citation>
    <scope>NUCLEOTIDE SEQUENCE</scope>
    <source>
        <strain evidence="2">MAG_39</strain>
    </source>
</reference>
<dbReference type="GO" id="GO:0005524">
    <property type="term" value="F:ATP binding"/>
    <property type="evidence" value="ECO:0007669"/>
    <property type="project" value="UniProtKB-KW"/>
</dbReference>
<dbReference type="InterPro" id="IPR025420">
    <property type="entry name" value="DUF4143"/>
</dbReference>
<evidence type="ECO:0000259" key="1">
    <source>
        <dbReference type="SMART" id="SM00382"/>
    </source>
</evidence>
<dbReference type="EMBL" id="JAIOIV010000016">
    <property type="protein sequence ID" value="MBZ0154938.1"/>
    <property type="molecule type" value="Genomic_DNA"/>
</dbReference>
<dbReference type="SMART" id="SM00382">
    <property type="entry name" value="AAA"/>
    <property type="match status" value="1"/>
</dbReference>
<dbReference type="CDD" id="cd00009">
    <property type="entry name" value="AAA"/>
    <property type="match status" value="1"/>
</dbReference>
<dbReference type="PANTHER" id="PTHR43566:SF1">
    <property type="entry name" value="AAA+ ATPASE DOMAIN-CONTAINING PROTEIN"/>
    <property type="match status" value="1"/>
</dbReference>
<accession>A0A953M122</accession>
<dbReference type="SUPFAM" id="SSF52540">
    <property type="entry name" value="P-loop containing nucleoside triphosphate hydrolases"/>
    <property type="match status" value="1"/>
</dbReference>
<dbReference type="Gene3D" id="3.40.50.300">
    <property type="entry name" value="P-loop containing nucleotide triphosphate hydrolases"/>
    <property type="match status" value="1"/>
</dbReference>
<dbReference type="AlphaFoldDB" id="A0A953M122"/>
<gene>
    <name evidence="2" type="ORF">K8I29_01835</name>
</gene>
<dbReference type="InterPro" id="IPR041682">
    <property type="entry name" value="AAA_14"/>
</dbReference>
<dbReference type="PANTHER" id="PTHR43566">
    <property type="entry name" value="CONSERVED PROTEIN"/>
    <property type="match status" value="1"/>
</dbReference>
<dbReference type="Proteomes" id="UP000705867">
    <property type="component" value="Unassembled WGS sequence"/>
</dbReference>
<reference evidence="2" key="1">
    <citation type="journal article" date="2021" name="bioRxiv">
        <title>Unraveling nitrogen, sulfur and carbon metabolic pathways and microbial community transcriptional responses to substrate deprivation and toxicity stresses in a bioreactor mimicking anoxic brackish coastal sediment conditions.</title>
        <authorList>
            <person name="Martins P.D."/>
            <person name="Echeveste M.J."/>
            <person name="Arshad A."/>
            <person name="Kurth J."/>
            <person name="Ouboter H."/>
            <person name="Jetten M.S.M."/>
            <person name="Welte C.U."/>
        </authorList>
    </citation>
    <scope>NUCLEOTIDE SEQUENCE</scope>
    <source>
        <strain evidence="2">MAG_39</strain>
    </source>
</reference>
<protein>
    <submittedName>
        <fullName evidence="2">ATP-binding protein</fullName>
    </submittedName>
</protein>
<organism evidence="2 3">
    <name type="scientific">Candidatus Nitrobium versatile</name>
    <dbReference type="NCBI Taxonomy" id="2884831"/>
    <lineage>
        <taxon>Bacteria</taxon>
        <taxon>Pseudomonadati</taxon>
        <taxon>Nitrospirota</taxon>
        <taxon>Nitrospiria</taxon>
        <taxon>Nitrospirales</taxon>
        <taxon>Nitrospiraceae</taxon>
        <taxon>Candidatus Nitrobium</taxon>
    </lineage>
</organism>
<evidence type="ECO:0000313" key="2">
    <source>
        <dbReference type="EMBL" id="MBZ0154938.1"/>
    </source>
</evidence>
<dbReference type="InterPro" id="IPR003593">
    <property type="entry name" value="AAA+_ATPase"/>
</dbReference>